<keyword evidence="1" id="KW-1133">Transmembrane helix</keyword>
<evidence type="ECO:0000313" key="2">
    <source>
        <dbReference type="EMBL" id="TMQ51073.1"/>
    </source>
</evidence>
<proteinExistence type="predicted"/>
<evidence type="ECO:0000313" key="3">
    <source>
        <dbReference type="Proteomes" id="UP000316292"/>
    </source>
</evidence>
<dbReference type="AlphaFoldDB" id="A0A538SI78"/>
<dbReference type="Proteomes" id="UP000316292">
    <property type="component" value="Unassembled WGS sequence"/>
</dbReference>
<protein>
    <recommendedName>
        <fullName evidence="4">DUF4399 domain-containing protein</fullName>
    </recommendedName>
</protein>
<evidence type="ECO:0000256" key="1">
    <source>
        <dbReference type="SAM" id="Phobius"/>
    </source>
</evidence>
<gene>
    <name evidence="2" type="ORF">E6K71_00885</name>
</gene>
<keyword evidence="1" id="KW-0812">Transmembrane</keyword>
<dbReference type="EMBL" id="VBOR01000022">
    <property type="protein sequence ID" value="TMQ51073.1"/>
    <property type="molecule type" value="Genomic_DNA"/>
</dbReference>
<comment type="caution">
    <text evidence="2">The sequence shown here is derived from an EMBL/GenBank/DDBJ whole genome shotgun (WGS) entry which is preliminary data.</text>
</comment>
<reference evidence="2 3" key="1">
    <citation type="journal article" date="2019" name="Nat. Microbiol.">
        <title>Mediterranean grassland soil C-N compound turnover is dependent on rainfall and depth, and is mediated by genomically divergent microorganisms.</title>
        <authorList>
            <person name="Diamond S."/>
            <person name="Andeer P.F."/>
            <person name="Li Z."/>
            <person name="Crits-Christoph A."/>
            <person name="Burstein D."/>
            <person name="Anantharaman K."/>
            <person name="Lane K.R."/>
            <person name="Thomas B.C."/>
            <person name="Pan C."/>
            <person name="Northen T.R."/>
            <person name="Banfield J.F."/>
        </authorList>
    </citation>
    <scope>NUCLEOTIDE SEQUENCE [LARGE SCALE GENOMIC DNA]</scope>
    <source>
        <strain evidence="2">WS_1</strain>
    </source>
</reference>
<evidence type="ECO:0008006" key="4">
    <source>
        <dbReference type="Google" id="ProtNLM"/>
    </source>
</evidence>
<name>A0A538SI78_UNCEI</name>
<feature type="transmembrane region" description="Helical" evidence="1">
    <location>
        <begin position="610"/>
        <end position="630"/>
    </location>
</feature>
<organism evidence="2 3">
    <name type="scientific">Eiseniibacteriota bacterium</name>
    <dbReference type="NCBI Taxonomy" id="2212470"/>
    <lineage>
        <taxon>Bacteria</taxon>
        <taxon>Candidatus Eiseniibacteriota</taxon>
    </lineage>
</organism>
<keyword evidence="1" id="KW-0472">Membrane</keyword>
<sequence length="648" mass="67210">MSVSNFVLDPNNLPCVATDHGRIRLYVNDTLVQETTNTTTSLPSLAPTDIKLGAQLVCTDSSPFNPEVWHNITISVGEPTVKILNPGRPLAVSTAGVRVAFSVTRFALDPANYAGPRIPGAGHIHILRNGTFIGTSTTPFADLAGVLPGPFNLTIELHNNDHSLLVTSTHRFGYNDTIAATTVVPSVRIVSPATLQTVSASGFRLTVSVAGIELDSENYGGTNIPGHGHLHYFLDGSTSFAATSSTPFVDFGPLAVGAHSIKAELHNNDHSLYTDAAHPTGFNASVTVTVATTSISILSPANNAAVSNGGFRISMAVAGLVLDVENYGGTNIPGHGHIHVYEGGSLLGTTTTTWFDATLGTGDHTLRVELRNNDHTPLSPAVSAQITVHVGPPELKILEPVAASSVSALGFRMRFVVSNFTLDSEDYGGVAIPGAGHIHVYHGTTLLTTTVSDHVVITGLPTGGTTLRVELHNNDHSLVVTSTHPFGFNATIALTVVTPSIALTAPSSITAGEDLRISWAVTGFVLDSAAFGGTPEAGRGHVHVFVDGTYTAATPATSFVLTGIAAGSHNISVELYNNDHSELTTEYSSQAIVTVSAPAPAPAGTVATTVFYGSVGVLAAIIVVLAALLARKGRKGPPKSGNPEGGDL</sequence>
<accession>A0A538SI78</accession>